<evidence type="ECO:0000256" key="1">
    <source>
        <dbReference type="ARBA" id="ARBA00001974"/>
    </source>
</evidence>
<gene>
    <name evidence="9" type="ORF">BKA55DRAFT_254479</name>
</gene>
<evidence type="ECO:0000259" key="8">
    <source>
        <dbReference type="Pfam" id="PF01266"/>
    </source>
</evidence>
<keyword evidence="5" id="KW-0560">Oxidoreductase</keyword>
<dbReference type="GO" id="GO:0003884">
    <property type="term" value="F:D-amino-acid oxidase activity"/>
    <property type="evidence" value="ECO:0007669"/>
    <property type="project" value="InterPro"/>
</dbReference>
<dbReference type="Gene3D" id="3.40.50.720">
    <property type="entry name" value="NAD(P)-binding Rossmann-like Domain"/>
    <property type="match status" value="1"/>
</dbReference>
<dbReference type="PANTHER" id="PTHR11530">
    <property type="entry name" value="D-AMINO ACID OXIDASE"/>
    <property type="match status" value="1"/>
</dbReference>
<dbReference type="GO" id="GO:0071949">
    <property type="term" value="F:FAD binding"/>
    <property type="evidence" value="ECO:0007669"/>
    <property type="project" value="InterPro"/>
</dbReference>
<dbReference type="AlphaFoldDB" id="A0A9P9KNX1"/>
<keyword evidence="4 6" id="KW-0274">FAD</keyword>
<keyword evidence="3" id="KW-0285">Flavoprotein</keyword>
<evidence type="ECO:0000256" key="3">
    <source>
        <dbReference type="ARBA" id="ARBA00022630"/>
    </source>
</evidence>
<dbReference type="Proteomes" id="UP000720189">
    <property type="component" value="Unassembled WGS sequence"/>
</dbReference>
<dbReference type="PIRSF" id="PIRSF000189">
    <property type="entry name" value="D-aa_oxidase"/>
    <property type="match status" value="1"/>
</dbReference>
<feature type="signal peptide" evidence="7">
    <location>
        <begin position="1"/>
        <end position="23"/>
    </location>
</feature>
<feature type="binding site" evidence="6">
    <location>
        <position position="325"/>
    </location>
    <ligand>
        <name>D-dopa</name>
        <dbReference type="ChEBI" id="CHEBI:149689"/>
    </ligand>
</feature>
<evidence type="ECO:0000256" key="6">
    <source>
        <dbReference type="PIRSR" id="PIRSR000189-1"/>
    </source>
</evidence>
<name>A0A9P9KNX1_FUSRE</name>
<comment type="similarity">
    <text evidence="2">Belongs to the DAMOX/DASOX family.</text>
</comment>
<dbReference type="OrthoDB" id="2015447at2759"/>
<comment type="cofactor">
    <cofactor evidence="1 6">
        <name>FAD</name>
        <dbReference type="ChEBI" id="CHEBI:57692"/>
    </cofactor>
</comment>
<comment type="caution">
    <text evidence="9">The sequence shown here is derived from an EMBL/GenBank/DDBJ whole genome shotgun (WGS) entry which is preliminary data.</text>
</comment>
<dbReference type="InterPro" id="IPR023209">
    <property type="entry name" value="DAO"/>
</dbReference>
<keyword evidence="7" id="KW-0732">Signal</keyword>
<evidence type="ECO:0000313" key="9">
    <source>
        <dbReference type="EMBL" id="KAH7265706.1"/>
    </source>
</evidence>
<feature type="binding site" evidence="6">
    <location>
        <position position="176"/>
    </location>
    <ligand>
        <name>FAD</name>
        <dbReference type="ChEBI" id="CHEBI:57692"/>
    </ligand>
</feature>
<feature type="binding site" evidence="6">
    <location>
        <position position="230"/>
    </location>
    <ligand>
        <name>D-dopa</name>
        <dbReference type="ChEBI" id="CHEBI:149689"/>
    </ligand>
</feature>
<protein>
    <recommendedName>
        <fullName evidence="8">FAD dependent oxidoreductase domain-containing protein</fullName>
    </recommendedName>
</protein>
<dbReference type="SUPFAM" id="SSF54373">
    <property type="entry name" value="FAD-linked reductases, C-terminal domain"/>
    <property type="match status" value="1"/>
</dbReference>
<organism evidence="9 10">
    <name type="scientific">Fusarium redolens</name>
    <dbReference type="NCBI Taxonomy" id="48865"/>
    <lineage>
        <taxon>Eukaryota</taxon>
        <taxon>Fungi</taxon>
        <taxon>Dikarya</taxon>
        <taxon>Ascomycota</taxon>
        <taxon>Pezizomycotina</taxon>
        <taxon>Sordariomycetes</taxon>
        <taxon>Hypocreomycetidae</taxon>
        <taxon>Hypocreales</taxon>
        <taxon>Nectriaceae</taxon>
        <taxon>Fusarium</taxon>
        <taxon>Fusarium redolens species complex</taxon>
    </lineage>
</organism>
<dbReference type="PROSITE" id="PS00677">
    <property type="entry name" value="DAO"/>
    <property type="match status" value="1"/>
</dbReference>
<dbReference type="Gene3D" id="3.30.9.10">
    <property type="entry name" value="D-Amino Acid Oxidase, subunit A, domain 2"/>
    <property type="match status" value="1"/>
</dbReference>
<proteinExistence type="inferred from homology"/>
<feature type="chain" id="PRO_5040330536" description="FAD dependent oxidoreductase domain-containing protein" evidence="7">
    <location>
        <begin position="24"/>
        <end position="353"/>
    </location>
</feature>
<feature type="binding site" evidence="6">
    <location>
        <position position="298"/>
    </location>
    <ligand>
        <name>D-dopa</name>
        <dbReference type="ChEBI" id="CHEBI:149689"/>
    </ligand>
</feature>
<dbReference type="InterPro" id="IPR006076">
    <property type="entry name" value="FAD-dep_OxRdtase"/>
</dbReference>
<accession>A0A9P9KNX1</accession>
<evidence type="ECO:0000256" key="2">
    <source>
        <dbReference type="ARBA" id="ARBA00006730"/>
    </source>
</evidence>
<evidence type="ECO:0000256" key="7">
    <source>
        <dbReference type="SAM" id="SignalP"/>
    </source>
</evidence>
<feature type="binding site" evidence="6">
    <location>
        <position position="194"/>
    </location>
    <ligand>
        <name>FAD</name>
        <dbReference type="ChEBI" id="CHEBI:57692"/>
    </ligand>
</feature>
<evidence type="ECO:0000256" key="4">
    <source>
        <dbReference type="ARBA" id="ARBA00022827"/>
    </source>
</evidence>
<evidence type="ECO:0000313" key="10">
    <source>
        <dbReference type="Proteomes" id="UP000720189"/>
    </source>
</evidence>
<feature type="domain" description="FAD dependent oxidoreductase" evidence="8">
    <location>
        <begin position="4"/>
        <end position="338"/>
    </location>
</feature>
<dbReference type="GO" id="GO:0005737">
    <property type="term" value="C:cytoplasm"/>
    <property type="evidence" value="ECO:0007669"/>
    <property type="project" value="TreeGrafter"/>
</dbReference>
<dbReference type="PANTHER" id="PTHR11530:SF26">
    <property type="entry name" value="FAD DEPENDENT OXIDOREDUCTASE SUPERFAMILY (AFU_ORTHOLOGUE AFUA_5G13940)"/>
    <property type="match status" value="1"/>
</dbReference>
<keyword evidence="10" id="KW-1185">Reference proteome</keyword>
<dbReference type="Pfam" id="PF01266">
    <property type="entry name" value="DAO"/>
    <property type="match status" value="1"/>
</dbReference>
<sequence>MAKITILGAGIIGMAVASMLSRAHEVTIVARNLPGDDESLGWASPWAGAVFLGLDGSTPSEQKMQRDAFAYLWSLAITNPESSVRRIEMNDFQDSTTLDKIWYQDLMPEFRVMSKDELPKGVILGMSCEYVRYPELKCLTNWPETDKTVVLTPITFLPWLAKRLKNSGVTFLRKNVGSLAELKSLGYDVLVNATGCGSKFLRDVADLNVQQVRGQTILVKTDYNKILMRHGKDYTYVIPRLDGTAILGGIKQVDNTDPVVDVDLRNDILRRVHENAPEVFKGSKIENVEIIRDNVGIRPARVGGVRVEKERNGGQNIVHAYGTGGGGYVFSFGVARAAGTLVNDFLFTPPAKL</sequence>
<dbReference type="GO" id="GO:0019478">
    <property type="term" value="P:D-amino acid catabolic process"/>
    <property type="evidence" value="ECO:0007669"/>
    <property type="project" value="TreeGrafter"/>
</dbReference>
<dbReference type="SUPFAM" id="SSF51971">
    <property type="entry name" value="Nucleotide-binding domain"/>
    <property type="match status" value="1"/>
</dbReference>
<dbReference type="InterPro" id="IPR006181">
    <property type="entry name" value="D-amino_acid_oxidase_CS"/>
</dbReference>
<reference evidence="9" key="1">
    <citation type="journal article" date="2021" name="Nat. Commun.">
        <title>Genetic determinants of endophytism in the Arabidopsis root mycobiome.</title>
        <authorList>
            <person name="Mesny F."/>
            <person name="Miyauchi S."/>
            <person name="Thiergart T."/>
            <person name="Pickel B."/>
            <person name="Atanasova L."/>
            <person name="Karlsson M."/>
            <person name="Huettel B."/>
            <person name="Barry K.W."/>
            <person name="Haridas S."/>
            <person name="Chen C."/>
            <person name="Bauer D."/>
            <person name="Andreopoulos W."/>
            <person name="Pangilinan J."/>
            <person name="LaButti K."/>
            <person name="Riley R."/>
            <person name="Lipzen A."/>
            <person name="Clum A."/>
            <person name="Drula E."/>
            <person name="Henrissat B."/>
            <person name="Kohler A."/>
            <person name="Grigoriev I.V."/>
            <person name="Martin F.M."/>
            <person name="Hacquard S."/>
        </authorList>
    </citation>
    <scope>NUCLEOTIDE SEQUENCE</scope>
    <source>
        <strain evidence="9">MPI-CAGE-AT-0023</strain>
    </source>
</reference>
<evidence type="ECO:0000256" key="5">
    <source>
        <dbReference type="ARBA" id="ARBA00023002"/>
    </source>
</evidence>
<dbReference type="GeneID" id="70215342"/>
<dbReference type="RefSeq" id="XP_046054441.1">
    <property type="nucleotide sequence ID" value="XM_046185388.1"/>
</dbReference>
<dbReference type="EMBL" id="JAGMUX010000003">
    <property type="protein sequence ID" value="KAH7265706.1"/>
    <property type="molecule type" value="Genomic_DNA"/>
</dbReference>